<gene>
    <name evidence="2" type="ORF">GQ55_8G085900</name>
</gene>
<evidence type="ECO:0000313" key="3">
    <source>
        <dbReference type="Proteomes" id="UP000244336"/>
    </source>
</evidence>
<accession>A0A2T7CM39</accession>
<dbReference type="Gramene" id="PUZ44392">
    <property type="protein sequence ID" value="PUZ44392"/>
    <property type="gene ID" value="GQ55_8G085900"/>
</dbReference>
<protein>
    <submittedName>
        <fullName evidence="2">Uncharacterized protein</fullName>
    </submittedName>
</protein>
<dbReference type="EMBL" id="CM009756">
    <property type="protein sequence ID" value="PUZ44392.1"/>
    <property type="molecule type" value="Genomic_DNA"/>
</dbReference>
<name>A0A2T7CM39_9POAL</name>
<sequence>MALRTYFLPSSVCRFNFDASELMFPSSFYTGLYSIDQFEHNSTREDEKQSEQNKHSMQDGWRAQAET</sequence>
<organism evidence="2 3">
    <name type="scientific">Panicum hallii var. hallii</name>
    <dbReference type="NCBI Taxonomy" id="1504633"/>
    <lineage>
        <taxon>Eukaryota</taxon>
        <taxon>Viridiplantae</taxon>
        <taxon>Streptophyta</taxon>
        <taxon>Embryophyta</taxon>
        <taxon>Tracheophyta</taxon>
        <taxon>Spermatophyta</taxon>
        <taxon>Magnoliopsida</taxon>
        <taxon>Liliopsida</taxon>
        <taxon>Poales</taxon>
        <taxon>Poaceae</taxon>
        <taxon>PACMAD clade</taxon>
        <taxon>Panicoideae</taxon>
        <taxon>Panicodae</taxon>
        <taxon>Paniceae</taxon>
        <taxon>Panicinae</taxon>
        <taxon>Panicum</taxon>
        <taxon>Panicum sect. Panicum</taxon>
    </lineage>
</organism>
<dbReference type="AlphaFoldDB" id="A0A2T7CM39"/>
<evidence type="ECO:0000313" key="2">
    <source>
        <dbReference type="EMBL" id="PUZ44392.1"/>
    </source>
</evidence>
<feature type="region of interest" description="Disordered" evidence="1">
    <location>
        <begin position="40"/>
        <end position="67"/>
    </location>
</feature>
<proteinExistence type="predicted"/>
<keyword evidence="3" id="KW-1185">Reference proteome</keyword>
<evidence type="ECO:0000256" key="1">
    <source>
        <dbReference type="SAM" id="MobiDB-lite"/>
    </source>
</evidence>
<feature type="compositionally biased region" description="Basic and acidic residues" evidence="1">
    <location>
        <begin position="40"/>
        <end position="57"/>
    </location>
</feature>
<dbReference type="Proteomes" id="UP000244336">
    <property type="component" value="Chromosome 8"/>
</dbReference>
<reference evidence="2 3" key="1">
    <citation type="submission" date="2018-04" db="EMBL/GenBank/DDBJ databases">
        <title>WGS assembly of Panicum hallii var. hallii HAL2.</title>
        <authorList>
            <person name="Lovell J."/>
            <person name="Jenkins J."/>
            <person name="Lowry D."/>
            <person name="Mamidi S."/>
            <person name="Sreedasyam A."/>
            <person name="Weng X."/>
            <person name="Barry K."/>
            <person name="Bonette J."/>
            <person name="Campitelli B."/>
            <person name="Daum C."/>
            <person name="Gordon S."/>
            <person name="Gould B."/>
            <person name="Lipzen A."/>
            <person name="MacQueen A."/>
            <person name="Palacio-Mejia J."/>
            <person name="Plott C."/>
            <person name="Shakirov E."/>
            <person name="Shu S."/>
            <person name="Yoshinaga Y."/>
            <person name="Zane M."/>
            <person name="Rokhsar D."/>
            <person name="Grimwood J."/>
            <person name="Schmutz J."/>
            <person name="Juenger T."/>
        </authorList>
    </citation>
    <scope>NUCLEOTIDE SEQUENCE [LARGE SCALE GENOMIC DNA]</scope>
    <source>
        <strain evidence="3">cv. HAL2</strain>
    </source>
</reference>